<evidence type="ECO:0000256" key="1">
    <source>
        <dbReference type="ARBA" id="ARBA00009199"/>
    </source>
</evidence>
<dbReference type="HOGENOM" id="CLU_009600_9_2_1"/>
<reference evidence="5 6" key="1">
    <citation type="submission" date="2013-03" db="EMBL/GenBank/DDBJ databases">
        <title>The Genome Sequence of Capronia coronata CBS 617.96.</title>
        <authorList>
            <consortium name="The Broad Institute Genomics Platform"/>
            <person name="Cuomo C."/>
            <person name="de Hoog S."/>
            <person name="Gorbushina A."/>
            <person name="Walker B."/>
            <person name="Young S.K."/>
            <person name="Zeng Q."/>
            <person name="Gargeya S."/>
            <person name="Fitzgerald M."/>
            <person name="Haas B."/>
            <person name="Abouelleil A."/>
            <person name="Allen A.W."/>
            <person name="Alvarado L."/>
            <person name="Arachchi H.M."/>
            <person name="Berlin A.M."/>
            <person name="Chapman S.B."/>
            <person name="Gainer-Dewar J."/>
            <person name="Goldberg J."/>
            <person name="Griggs A."/>
            <person name="Gujja S."/>
            <person name="Hansen M."/>
            <person name="Howarth C."/>
            <person name="Imamovic A."/>
            <person name="Ireland A."/>
            <person name="Larimer J."/>
            <person name="McCowan C."/>
            <person name="Murphy C."/>
            <person name="Pearson M."/>
            <person name="Poon T.W."/>
            <person name="Priest M."/>
            <person name="Roberts A."/>
            <person name="Saif S."/>
            <person name="Shea T."/>
            <person name="Sisk P."/>
            <person name="Sykes S."/>
            <person name="Wortman J."/>
            <person name="Nusbaum C."/>
            <person name="Birren B."/>
        </authorList>
    </citation>
    <scope>NUCLEOTIDE SEQUENCE [LARGE SCALE GENOMIC DNA]</scope>
    <source>
        <strain evidence="5 6">CBS 617.96</strain>
    </source>
</reference>
<dbReference type="PANTHER" id="PTHR46072">
    <property type="entry name" value="AMIDASE-RELATED-RELATED"/>
    <property type="match status" value="1"/>
</dbReference>
<protein>
    <recommendedName>
        <fullName evidence="4">Amidase domain-containing protein</fullName>
    </recommendedName>
</protein>
<dbReference type="Proteomes" id="UP000019484">
    <property type="component" value="Unassembled WGS sequence"/>
</dbReference>
<dbReference type="SUPFAM" id="SSF75304">
    <property type="entry name" value="Amidase signature (AS) enzymes"/>
    <property type="match status" value="1"/>
</dbReference>
<keyword evidence="6" id="KW-1185">Reference proteome</keyword>
<dbReference type="EMBL" id="AMWN01000004">
    <property type="protein sequence ID" value="EXJ88508.1"/>
    <property type="molecule type" value="Genomic_DNA"/>
</dbReference>
<feature type="active site" description="Charge relay system" evidence="3">
    <location>
        <position position="130"/>
    </location>
</feature>
<keyword evidence="2" id="KW-0378">Hydrolase</keyword>
<comment type="similarity">
    <text evidence="1">Belongs to the amidase family.</text>
</comment>
<dbReference type="eggNOG" id="KOG1212">
    <property type="taxonomic scope" value="Eukaryota"/>
</dbReference>
<dbReference type="PIRSF" id="PIRSF001221">
    <property type="entry name" value="Amidase_fungi"/>
    <property type="match status" value="1"/>
</dbReference>
<dbReference type="RefSeq" id="XP_007724514.1">
    <property type="nucleotide sequence ID" value="XM_007726324.1"/>
</dbReference>
<evidence type="ECO:0000256" key="3">
    <source>
        <dbReference type="PIRSR" id="PIRSR001221-1"/>
    </source>
</evidence>
<feature type="active site" description="Acyl-ester intermediate" evidence="3">
    <location>
        <position position="229"/>
    </location>
</feature>
<organism evidence="5 6">
    <name type="scientific">Capronia coronata CBS 617.96</name>
    <dbReference type="NCBI Taxonomy" id="1182541"/>
    <lineage>
        <taxon>Eukaryota</taxon>
        <taxon>Fungi</taxon>
        <taxon>Dikarya</taxon>
        <taxon>Ascomycota</taxon>
        <taxon>Pezizomycotina</taxon>
        <taxon>Eurotiomycetes</taxon>
        <taxon>Chaetothyriomycetidae</taxon>
        <taxon>Chaetothyriales</taxon>
        <taxon>Herpotrichiellaceae</taxon>
        <taxon>Capronia</taxon>
    </lineage>
</organism>
<dbReference type="InterPro" id="IPR036928">
    <property type="entry name" value="AS_sf"/>
</dbReference>
<accession>W9Y7L0</accession>
<evidence type="ECO:0000313" key="6">
    <source>
        <dbReference type="Proteomes" id="UP000019484"/>
    </source>
</evidence>
<dbReference type="GeneID" id="19160313"/>
<sequence length="565" mass="61869">MATWQEVASACQSAVLQSIPEKWRLPSKPDASVTDVRDIPRTCGLITPQQLAITDQTTDELVTQLATGKLTSVQVTEAFCARAAIAHQCVNCLTAFYCEEALKRAAELDAIFAETGKPVGPLHGIPVAIKDIFAVKGRPSTMAVVAWRGKDWGFDAPIVALLKTAGAIHFASTTMPQTGMMLQTVSPLWGRTLNPFNRSFAAGGSSGGDGSLVAMHGSPFCPSTDIGGSIRAPAAFNGLYGIRPTADRILKTGMLSAAPGQTSIKVSCGPTCHSVSDLKLVTKLLFDYEEYIGFESSAVPIPWREVQQPKSKLVFGVMRTDGVVKPQPIILRAIDETVEKLKAAGHEVMEIEPPLDLWEAAQVTWKLYFQTGGKEIKALVGSTGEPLEKTFEWYLKTFGIKELTVPELFEASGIIEPSLVQYQLTVGAQTNLKQAAIKRQFAQLWASTKDSTGTGRPIDALICPCAPSASVPHDFPIWWGYFSIWNLLDYPSTIIPLKDFRISPEKDPKDTTYKPTDNPFDRMNYEIYDPELWSNLPVCIQIVQQQFRDEELLTVTEVLDKVVNA</sequence>
<dbReference type="AlphaFoldDB" id="W9Y7L0"/>
<feature type="domain" description="Amidase" evidence="4">
    <location>
        <begin position="75"/>
        <end position="553"/>
    </location>
</feature>
<comment type="caution">
    <text evidence="5">The sequence shown here is derived from an EMBL/GenBank/DDBJ whole genome shotgun (WGS) entry which is preliminary data.</text>
</comment>
<dbReference type="STRING" id="1182541.W9Y7L0"/>
<evidence type="ECO:0000313" key="5">
    <source>
        <dbReference type="EMBL" id="EXJ88508.1"/>
    </source>
</evidence>
<name>W9Y7L0_9EURO</name>
<feature type="active site" description="Charge relay system" evidence="3">
    <location>
        <position position="205"/>
    </location>
</feature>
<dbReference type="Gene3D" id="3.90.1300.10">
    <property type="entry name" value="Amidase signature (AS) domain"/>
    <property type="match status" value="1"/>
</dbReference>
<proteinExistence type="inferred from homology"/>
<dbReference type="GO" id="GO:0016787">
    <property type="term" value="F:hydrolase activity"/>
    <property type="evidence" value="ECO:0007669"/>
    <property type="project" value="UniProtKB-KW"/>
</dbReference>
<gene>
    <name evidence="5" type="ORF">A1O1_05438</name>
</gene>
<evidence type="ECO:0000256" key="2">
    <source>
        <dbReference type="ARBA" id="ARBA00022801"/>
    </source>
</evidence>
<dbReference type="Pfam" id="PF01425">
    <property type="entry name" value="Amidase"/>
    <property type="match status" value="1"/>
</dbReference>
<evidence type="ECO:0000259" key="4">
    <source>
        <dbReference type="Pfam" id="PF01425"/>
    </source>
</evidence>
<dbReference type="OrthoDB" id="6428749at2759"/>
<dbReference type="InterPro" id="IPR023631">
    <property type="entry name" value="Amidase_dom"/>
</dbReference>